<feature type="transmembrane region" description="Helical" evidence="3">
    <location>
        <begin position="128"/>
        <end position="147"/>
    </location>
</feature>
<feature type="transmembrane region" description="Helical" evidence="3">
    <location>
        <begin position="217"/>
        <end position="241"/>
    </location>
</feature>
<feature type="transmembrane region" description="Helical" evidence="3">
    <location>
        <begin position="279"/>
        <end position="298"/>
    </location>
</feature>
<keyword evidence="3" id="KW-0472">Membrane</keyword>
<name>A0ABW1HME4_9ACTN</name>
<feature type="transmembrane region" description="Helical" evidence="3">
    <location>
        <begin position="38"/>
        <end position="59"/>
    </location>
</feature>
<evidence type="ECO:0000313" key="6">
    <source>
        <dbReference type="Proteomes" id="UP001596207"/>
    </source>
</evidence>
<comment type="similarity">
    <text evidence="1">Belongs to the EamA transporter family.</text>
</comment>
<evidence type="ECO:0000256" key="2">
    <source>
        <dbReference type="SAM" id="MobiDB-lite"/>
    </source>
</evidence>
<feature type="transmembrane region" description="Helical" evidence="3">
    <location>
        <begin position="304"/>
        <end position="323"/>
    </location>
</feature>
<dbReference type="EMBL" id="JBHSQQ010000073">
    <property type="protein sequence ID" value="MFC5942687.1"/>
    <property type="molecule type" value="Genomic_DNA"/>
</dbReference>
<feature type="region of interest" description="Disordered" evidence="2">
    <location>
        <begin position="70"/>
        <end position="95"/>
    </location>
</feature>
<dbReference type="SUPFAM" id="SSF103481">
    <property type="entry name" value="Multidrug resistance efflux transporter EmrE"/>
    <property type="match status" value="2"/>
</dbReference>
<dbReference type="RefSeq" id="WP_353899538.1">
    <property type="nucleotide sequence ID" value="NZ_CP158970.1"/>
</dbReference>
<gene>
    <name evidence="5" type="ORF">ACFPZ4_14535</name>
</gene>
<dbReference type="PANTHER" id="PTHR22911">
    <property type="entry name" value="ACYL-MALONYL CONDENSING ENZYME-RELATED"/>
    <property type="match status" value="1"/>
</dbReference>
<accession>A0ABW1HME4</accession>
<dbReference type="PANTHER" id="PTHR22911:SF76">
    <property type="entry name" value="EAMA DOMAIN-CONTAINING PROTEIN"/>
    <property type="match status" value="1"/>
</dbReference>
<keyword evidence="3" id="KW-1133">Transmembrane helix</keyword>
<feature type="compositionally biased region" description="Gly residues" evidence="2">
    <location>
        <begin position="75"/>
        <end position="91"/>
    </location>
</feature>
<feature type="transmembrane region" description="Helical" evidence="3">
    <location>
        <begin position="159"/>
        <end position="180"/>
    </location>
</feature>
<dbReference type="InterPro" id="IPR037185">
    <property type="entry name" value="EmrE-like"/>
</dbReference>
<feature type="transmembrane region" description="Helical" evidence="3">
    <location>
        <begin position="186"/>
        <end position="205"/>
    </location>
</feature>
<sequence>MPVPHHHRPVGPLTGGVLALAVLAVSSSAPLVAFAAAPALAIAFWRNLLAVGVLGPFALARRRVEFRALTRSGPGREGPAGTGRDGPVGAGRDGRAPAVAGRREGWLCVLSGVALAAHFATWMPSVQLTSVAAAVALVATQPAWQGLIARGQGRRLPPAVWVGIAVAVAGAVLASGADFAVSGRAFAGDLLAVAGGLFAAVYTALGERARVTVSTTTYTTICYGVCALILLVVCLVGGVPLGGYDTGTWLAILGLVAGAQLLGHSMFNYALRRVSATTVSMLILLEAPGAALIAWAWLGQLPRVGALPGLALILAGVTVVVLGGSRAGRRAIPAPLPVDAAPLAADTGTGPSHAEQ</sequence>
<dbReference type="InterPro" id="IPR000620">
    <property type="entry name" value="EamA_dom"/>
</dbReference>
<reference evidence="6" key="1">
    <citation type="journal article" date="2019" name="Int. J. Syst. Evol. Microbiol.">
        <title>The Global Catalogue of Microorganisms (GCM) 10K type strain sequencing project: providing services to taxonomists for standard genome sequencing and annotation.</title>
        <authorList>
            <consortium name="The Broad Institute Genomics Platform"/>
            <consortium name="The Broad Institute Genome Sequencing Center for Infectious Disease"/>
            <person name="Wu L."/>
            <person name="Ma J."/>
        </authorList>
    </citation>
    <scope>NUCLEOTIDE SEQUENCE [LARGE SCALE GENOMIC DNA]</scope>
    <source>
        <strain evidence="6">CGMCC 4.7173</strain>
    </source>
</reference>
<keyword evidence="6" id="KW-1185">Reference proteome</keyword>
<evidence type="ECO:0000256" key="1">
    <source>
        <dbReference type="ARBA" id="ARBA00007362"/>
    </source>
</evidence>
<evidence type="ECO:0000313" key="5">
    <source>
        <dbReference type="EMBL" id="MFC5942687.1"/>
    </source>
</evidence>
<dbReference type="Pfam" id="PF00892">
    <property type="entry name" value="EamA"/>
    <property type="match status" value="1"/>
</dbReference>
<proteinExistence type="inferred from homology"/>
<organism evidence="5 6">
    <name type="scientific">Micromonospora harpali</name>
    <dbReference type="NCBI Taxonomy" id="1490225"/>
    <lineage>
        <taxon>Bacteria</taxon>
        <taxon>Bacillati</taxon>
        <taxon>Actinomycetota</taxon>
        <taxon>Actinomycetes</taxon>
        <taxon>Micromonosporales</taxon>
        <taxon>Micromonosporaceae</taxon>
        <taxon>Micromonospora</taxon>
    </lineage>
</organism>
<dbReference type="Proteomes" id="UP001596207">
    <property type="component" value="Unassembled WGS sequence"/>
</dbReference>
<protein>
    <submittedName>
        <fullName evidence="5">DMT family transporter</fullName>
    </submittedName>
</protein>
<keyword evidence="3" id="KW-0812">Transmembrane</keyword>
<feature type="transmembrane region" description="Helical" evidence="3">
    <location>
        <begin position="247"/>
        <end position="267"/>
    </location>
</feature>
<feature type="domain" description="EamA" evidence="4">
    <location>
        <begin position="188"/>
        <end position="321"/>
    </location>
</feature>
<evidence type="ECO:0000259" key="4">
    <source>
        <dbReference type="Pfam" id="PF00892"/>
    </source>
</evidence>
<evidence type="ECO:0000256" key="3">
    <source>
        <dbReference type="SAM" id="Phobius"/>
    </source>
</evidence>
<feature type="transmembrane region" description="Helical" evidence="3">
    <location>
        <begin position="105"/>
        <end position="122"/>
    </location>
</feature>
<comment type="caution">
    <text evidence="5">The sequence shown here is derived from an EMBL/GenBank/DDBJ whole genome shotgun (WGS) entry which is preliminary data.</text>
</comment>